<reference evidence="1 2" key="1">
    <citation type="submission" date="2023-10" db="EMBL/GenBank/DDBJ databases">
        <title>Draft genome sequence of Xylaria bambusicola isolate GMP-LS, the root and basal stem rot pathogen of sugarcane in Indonesia.</title>
        <authorList>
            <person name="Selvaraj P."/>
            <person name="Muralishankar V."/>
            <person name="Muruganantham S."/>
            <person name="Sp S."/>
            <person name="Haryani S."/>
            <person name="Lau K.J.X."/>
            <person name="Naqvi N.I."/>
        </authorList>
    </citation>
    <scope>NUCLEOTIDE SEQUENCE [LARGE SCALE GENOMIC DNA]</scope>
    <source>
        <strain evidence="1">GMP-LS</strain>
    </source>
</reference>
<sequence>MEDTEEPAHRACLRIIDVTDIHSDITNETGSTATDTGRLLYCVSEERRSALNTGWVDVLGRESSELPRAVVSAVSILASLCAS</sequence>
<protein>
    <submittedName>
        <fullName evidence="1">Uncharacterized protein</fullName>
    </submittedName>
</protein>
<gene>
    <name evidence="1" type="ORF">RRF57_000223</name>
</gene>
<evidence type="ECO:0000313" key="2">
    <source>
        <dbReference type="Proteomes" id="UP001305414"/>
    </source>
</evidence>
<dbReference type="EMBL" id="JAWHQM010000001">
    <property type="protein sequence ID" value="KAK5624507.1"/>
    <property type="molecule type" value="Genomic_DNA"/>
</dbReference>
<organism evidence="1 2">
    <name type="scientific">Xylaria bambusicola</name>
    <dbReference type="NCBI Taxonomy" id="326684"/>
    <lineage>
        <taxon>Eukaryota</taxon>
        <taxon>Fungi</taxon>
        <taxon>Dikarya</taxon>
        <taxon>Ascomycota</taxon>
        <taxon>Pezizomycotina</taxon>
        <taxon>Sordariomycetes</taxon>
        <taxon>Xylariomycetidae</taxon>
        <taxon>Xylariales</taxon>
        <taxon>Xylariaceae</taxon>
        <taxon>Xylaria</taxon>
    </lineage>
</organism>
<evidence type="ECO:0000313" key="1">
    <source>
        <dbReference type="EMBL" id="KAK5624507.1"/>
    </source>
</evidence>
<dbReference type="AlphaFoldDB" id="A0AAN7UBS4"/>
<proteinExistence type="predicted"/>
<dbReference type="Proteomes" id="UP001305414">
    <property type="component" value="Unassembled WGS sequence"/>
</dbReference>
<accession>A0AAN7UBS4</accession>
<comment type="caution">
    <text evidence="1">The sequence shown here is derived from an EMBL/GenBank/DDBJ whole genome shotgun (WGS) entry which is preliminary data.</text>
</comment>
<name>A0AAN7UBS4_9PEZI</name>
<keyword evidence="2" id="KW-1185">Reference proteome</keyword>